<name>A0A7H9HS10_9SACH</name>
<dbReference type="GO" id="GO:0005634">
    <property type="term" value="C:nucleus"/>
    <property type="evidence" value="ECO:0007669"/>
    <property type="project" value="TreeGrafter"/>
</dbReference>
<dbReference type="Proteomes" id="UP000510647">
    <property type="component" value="Chromosome 4"/>
</dbReference>
<organism evidence="1 2">
    <name type="scientific">Torulaspora globosa</name>
    <dbReference type="NCBI Taxonomy" id="48254"/>
    <lineage>
        <taxon>Eukaryota</taxon>
        <taxon>Fungi</taxon>
        <taxon>Dikarya</taxon>
        <taxon>Ascomycota</taxon>
        <taxon>Saccharomycotina</taxon>
        <taxon>Saccharomycetes</taxon>
        <taxon>Saccharomycetales</taxon>
        <taxon>Saccharomycetaceae</taxon>
        <taxon>Torulaspora</taxon>
    </lineage>
</organism>
<dbReference type="PANTHER" id="PTHR15615:SF27">
    <property type="entry name" value="PHO85 CYCLIN CLG1"/>
    <property type="match status" value="1"/>
</dbReference>
<protein>
    <recommendedName>
        <fullName evidence="3">Cyclin N-terminal domain-containing protein</fullName>
    </recommendedName>
</protein>
<dbReference type="OrthoDB" id="244495at2759"/>
<evidence type="ECO:0000313" key="1">
    <source>
        <dbReference type="EMBL" id="QLQ80073.1"/>
    </source>
</evidence>
<dbReference type="EMBL" id="CP059270">
    <property type="protein sequence ID" value="QLQ80073.1"/>
    <property type="molecule type" value="Genomic_DNA"/>
</dbReference>
<dbReference type="GO" id="GO:0000307">
    <property type="term" value="C:cyclin-dependent protein kinase holoenzyme complex"/>
    <property type="evidence" value="ECO:0007669"/>
    <property type="project" value="TreeGrafter"/>
</dbReference>
<dbReference type="Pfam" id="PF08613">
    <property type="entry name" value="Cyclin"/>
    <property type="match status" value="1"/>
</dbReference>
<dbReference type="GO" id="GO:0019901">
    <property type="term" value="F:protein kinase binding"/>
    <property type="evidence" value="ECO:0007669"/>
    <property type="project" value="InterPro"/>
</dbReference>
<dbReference type="CDD" id="cd20557">
    <property type="entry name" value="CYCLIN_ScPCL1-like"/>
    <property type="match status" value="1"/>
</dbReference>
<gene>
    <name evidence="1" type="ORF">HG537_0D00730</name>
</gene>
<proteinExistence type="predicted"/>
<reference evidence="1 2" key="1">
    <citation type="submission" date="2020-06" db="EMBL/GenBank/DDBJ databases">
        <title>The yeast mating-type switching endonuclease HO is a domesticated member of an unorthodox homing genetic element family.</title>
        <authorList>
            <person name="Coughlan A.Y."/>
            <person name="Lombardi L."/>
            <person name="Braun-Galleani S."/>
            <person name="Martos A.R."/>
            <person name="Galeote V."/>
            <person name="Bigey F."/>
            <person name="Dequin S."/>
            <person name="Byrne K.P."/>
            <person name="Wolfe K.H."/>
        </authorList>
    </citation>
    <scope>NUCLEOTIDE SEQUENCE [LARGE SCALE GENOMIC DNA]</scope>
    <source>
        <strain evidence="1 2">CBS2947</strain>
    </source>
</reference>
<dbReference type="AlphaFoldDB" id="A0A7H9HS10"/>
<sequence>MATFMYYPGHYPAASCGVGKFGPVMQQQSHPTHHQHSYSVDSVGRRSDQASMNAYGYYPPPPLPNLPSFQPPFYHQPVLPHPNVSHHRQASGFLQNNLPPLRMYYTNGQLPAQAQAPVLPAQVVQEPAHEEQVNGGVNQFLDYELDMMSDFVVRNAYISFGCDLNSKSTQSMELFIKGVSSVLNATRLPSVTIFLALDLLSKYIDRLPEGIQSIGGDSVNVIYQNTMIAFVIANKFNDDKTFTNKSWTQATGMSLSLVNEYERDWLNAFDWKIFDDKFISYEDYLQTFEVFCQEKRCPSPPILLPTPHLSDNYLSPPSGYETPVQVSGNMYSSPCYYDEEKNDFCYTQLPQRSIMSSPVNLNYDSGYSACQKDYKFYNYNLQASNRSWNSDETWKHQPTPSFARFDDNYYNYSTVYCG</sequence>
<accession>A0A7H9HS10</accession>
<evidence type="ECO:0000313" key="2">
    <source>
        <dbReference type="Proteomes" id="UP000510647"/>
    </source>
</evidence>
<evidence type="ECO:0008006" key="3">
    <source>
        <dbReference type="Google" id="ProtNLM"/>
    </source>
</evidence>
<dbReference type="InterPro" id="IPR013922">
    <property type="entry name" value="Cyclin_PHO80-like"/>
</dbReference>
<dbReference type="Gene3D" id="1.10.472.10">
    <property type="entry name" value="Cyclin-like"/>
    <property type="match status" value="1"/>
</dbReference>
<keyword evidence="2" id="KW-1185">Reference proteome</keyword>
<dbReference type="GO" id="GO:0016538">
    <property type="term" value="F:cyclin-dependent protein serine/threonine kinase regulator activity"/>
    <property type="evidence" value="ECO:0007669"/>
    <property type="project" value="TreeGrafter"/>
</dbReference>
<dbReference type="PANTHER" id="PTHR15615">
    <property type="match status" value="1"/>
</dbReference>